<dbReference type="AlphaFoldDB" id="A0A2W5DEC5"/>
<comment type="caution">
    <text evidence="2">The sequence shown here is derived from an EMBL/GenBank/DDBJ whole genome shotgun (WGS) entry which is preliminary data.</text>
</comment>
<dbReference type="InterPro" id="IPR043991">
    <property type="entry name" value="Gp3-like"/>
</dbReference>
<dbReference type="Pfam" id="PF18897">
    <property type="entry name" value="Gp3-like"/>
    <property type="match status" value="1"/>
</dbReference>
<evidence type="ECO:0000256" key="1">
    <source>
        <dbReference type="SAM" id="MobiDB-lite"/>
    </source>
</evidence>
<organism evidence="2 3">
    <name type="scientific">Roseateles depolymerans</name>
    <dbReference type="NCBI Taxonomy" id="76731"/>
    <lineage>
        <taxon>Bacteria</taxon>
        <taxon>Pseudomonadati</taxon>
        <taxon>Pseudomonadota</taxon>
        <taxon>Betaproteobacteria</taxon>
        <taxon>Burkholderiales</taxon>
        <taxon>Sphaerotilaceae</taxon>
        <taxon>Roseateles</taxon>
    </lineage>
</organism>
<sequence length="499" mass="54261">MVTALNGSANGHMQLATQAGGALAIPTLLGRGAMRIPVGGRIRAGIKVLTRKAEEVPEARALYEAGVAAGKGFESIERDILQRCQTLKNPLTPKNVPYFTVRGEDFPNPELARQIMDLYAEDRGDGVRRLYRFPVVFPADAWQSVMPHELVTWTASERRFWSEYSEDGQTRYCKTHEAVPVDAGGRRVIRIFGGRKTVLRGENGGLCDPESCPEYQQRKCNLSGRFIFFIPGIKSLSAVDLPTNSFYAMQAAIEKFTTIGFMRGGRISGFLDGQRTPFFISKRLVEVARIDDEGRPSRVAQWLIELEAPIDVTSLLRPDDGFEAVEMRAAEAAGVLMGEPADARSRVEPDEGGQVIDMEPLVERSGRRESAGRSERVAPAPAPAPARSPAASQAAAPGQAALAERSGGAGKPESGPARSAAREGASRADHAKDLQWIFDAAQALGIDAERFEAYAEKRWGRGWKLAAGGRKRALDDVSAFADDAAGFQEKVRGELEVFS</sequence>
<feature type="compositionally biased region" description="Basic and acidic residues" evidence="1">
    <location>
        <begin position="361"/>
        <end position="376"/>
    </location>
</feature>
<protein>
    <submittedName>
        <fullName evidence="2">Uncharacterized protein</fullName>
    </submittedName>
</protein>
<name>A0A2W5DEC5_9BURK</name>
<proteinExistence type="predicted"/>
<feature type="compositionally biased region" description="Low complexity" evidence="1">
    <location>
        <begin position="387"/>
        <end position="403"/>
    </location>
</feature>
<dbReference type="EMBL" id="QFOD01000019">
    <property type="protein sequence ID" value="PZP29048.1"/>
    <property type="molecule type" value="Genomic_DNA"/>
</dbReference>
<reference evidence="2 3" key="1">
    <citation type="submission" date="2017-08" db="EMBL/GenBank/DDBJ databases">
        <title>Infants hospitalized years apart are colonized by the same room-sourced microbial strains.</title>
        <authorList>
            <person name="Brooks B."/>
            <person name="Olm M.R."/>
            <person name="Firek B.A."/>
            <person name="Baker R."/>
            <person name="Thomas B.C."/>
            <person name="Morowitz M.J."/>
            <person name="Banfield J.F."/>
        </authorList>
    </citation>
    <scope>NUCLEOTIDE SEQUENCE [LARGE SCALE GENOMIC DNA]</scope>
    <source>
        <strain evidence="2">S2_012_000_R2_81</strain>
    </source>
</reference>
<feature type="region of interest" description="Disordered" evidence="1">
    <location>
        <begin position="340"/>
        <end position="426"/>
    </location>
</feature>
<gene>
    <name evidence="2" type="ORF">DI603_17685</name>
</gene>
<evidence type="ECO:0000313" key="2">
    <source>
        <dbReference type="EMBL" id="PZP29048.1"/>
    </source>
</evidence>
<dbReference type="Proteomes" id="UP000249633">
    <property type="component" value="Unassembled WGS sequence"/>
</dbReference>
<evidence type="ECO:0000313" key="3">
    <source>
        <dbReference type="Proteomes" id="UP000249633"/>
    </source>
</evidence>
<accession>A0A2W5DEC5</accession>